<proteinExistence type="predicted"/>
<accession>A0A0G1GCQ7</accession>
<reference evidence="2 3" key="1">
    <citation type="journal article" date="2015" name="Nature">
        <title>rRNA introns, odd ribosomes, and small enigmatic genomes across a large radiation of phyla.</title>
        <authorList>
            <person name="Brown C.T."/>
            <person name="Hug L.A."/>
            <person name="Thomas B.C."/>
            <person name="Sharon I."/>
            <person name="Castelle C.J."/>
            <person name="Singh A."/>
            <person name="Wilkins M.J."/>
            <person name="Williams K.H."/>
            <person name="Banfield J.F."/>
        </authorList>
    </citation>
    <scope>NUCLEOTIDE SEQUENCE [LARGE SCALE GENOMIC DNA]</scope>
</reference>
<dbReference type="EMBL" id="LCFP01000009">
    <property type="protein sequence ID" value="KKS96673.1"/>
    <property type="molecule type" value="Genomic_DNA"/>
</dbReference>
<sequence length="332" mass="37987">MGNKRLKKTKKLFWLPASLVLAFLCILIFLNLSSDWNGDRRFTVVMQNIYPEGSETENELGIISLEASSGRGIYFYINPDIMLDLPYGFKTYPSSSVYRLGELENNRGGGHLLERSVELSLGVKTDGYIVAKNKQFFLAREKKDFSVFKKDNFSLIRGLPFLYRLMIGNLESDLSPTEKFRFWNAVRNIRLDQLEFVNLAHTTSVYREKLPDKSEVYRIDAVNFDHNHFGSFEDRGIRFEEISVEVQNASGEEKVATLFARVLKNFGVKVIARSTANVLINRECTVISANHKAKTSRLVEIMATDYNCIPEFSDNENAQADLMVILGRNFIK</sequence>
<comment type="caution">
    <text evidence="2">The sequence shown here is derived from an EMBL/GenBank/DDBJ whole genome shotgun (WGS) entry which is preliminary data.</text>
</comment>
<keyword evidence="1" id="KW-0472">Membrane</keyword>
<evidence type="ECO:0000313" key="3">
    <source>
        <dbReference type="Proteomes" id="UP000034894"/>
    </source>
</evidence>
<evidence type="ECO:0000313" key="2">
    <source>
        <dbReference type="EMBL" id="KKS96673.1"/>
    </source>
</evidence>
<dbReference type="STRING" id="1618443.UV73_C0009G0024"/>
<name>A0A0G1GCQ7_9BACT</name>
<dbReference type="Proteomes" id="UP000034894">
    <property type="component" value="Unassembled WGS sequence"/>
</dbReference>
<keyword evidence="1" id="KW-1133">Transmembrane helix</keyword>
<evidence type="ECO:0000256" key="1">
    <source>
        <dbReference type="SAM" id="Phobius"/>
    </source>
</evidence>
<feature type="transmembrane region" description="Helical" evidence="1">
    <location>
        <begin position="12"/>
        <end position="32"/>
    </location>
</feature>
<gene>
    <name evidence="2" type="ORF">UV73_C0009G0024</name>
</gene>
<keyword evidence="1" id="KW-0812">Transmembrane</keyword>
<protein>
    <submittedName>
        <fullName evidence="2">Uncharacterized protein</fullName>
    </submittedName>
</protein>
<dbReference type="AlphaFoldDB" id="A0A0G1GCQ7"/>
<organism evidence="2 3">
    <name type="scientific">Candidatus Gottesmanbacteria bacterium GW2011_GWA2_43_14</name>
    <dbReference type="NCBI Taxonomy" id="1618443"/>
    <lineage>
        <taxon>Bacteria</taxon>
        <taxon>Candidatus Gottesmaniibacteriota</taxon>
    </lineage>
</organism>